<name>A0AB39V127_9GAMM</name>
<reference evidence="1" key="1">
    <citation type="submission" date="2024-05" db="EMBL/GenBank/DDBJ databases">
        <title>Genome sequencing of novel strain.</title>
        <authorList>
            <person name="Ganbat D."/>
            <person name="Ganbat S."/>
            <person name="Lee S.-J."/>
        </authorList>
    </citation>
    <scope>NUCLEOTIDE SEQUENCE</scope>
    <source>
        <strain evidence="1">SMD15-11</strain>
    </source>
</reference>
<evidence type="ECO:0000313" key="1">
    <source>
        <dbReference type="EMBL" id="XDT73790.1"/>
    </source>
</evidence>
<accession>A0AB39V127</accession>
<dbReference type="KEGG" id="tcd:AAIA72_07430"/>
<dbReference type="RefSeq" id="WP_369602770.1">
    <property type="nucleotide sequence ID" value="NZ_CP154858.1"/>
</dbReference>
<sequence>MIKSQSHIAAPVPQPIMDRAAQLIHRVRYDQPASQHVDLMYEVIMDMTVSGMEFYFMEPLRRVNAGSMTMKIAQMGLSSTQKGIRMVIRKVLHRLTEEQLVAITGFIEEILFEAEEAKAA</sequence>
<proteinExistence type="predicted"/>
<organism evidence="1">
    <name type="scientific">Thermohahella caldifontis</name>
    <dbReference type="NCBI Taxonomy" id="3142973"/>
    <lineage>
        <taxon>Bacteria</taxon>
        <taxon>Pseudomonadati</taxon>
        <taxon>Pseudomonadota</taxon>
        <taxon>Gammaproteobacteria</taxon>
        <taxon>Oceanospirillales</taxon>
        <taxon>Hahellaceae</taxon>
        <taxon>Thermohahella</taxon>
    </lineage>
</organism>
<dbReference type="EMBL" id="CP154858">
    <property type="protein sequence ID" value="XDT73790.1"/>
    <property type="molecule type" value="Genomic_DNA"/>
</dbReference>
<protein>
    <submittedName>
        <fullName evidence="1">Uncharacterized protein</fullName>
    </submittedName>
</protein>
<gene>
    <name evidence="1" type="ORF">AAIA72_07430</name>
</gene>
<dbReference type="AlphaFoldDB" id="A0AB39V127"/>